<organism evidence="2">
    <name type="scientific">uncultured Caudovirales phage</name>
    <dbReference type="NCBI Taxonomy" id="2100421"/>
    <lineage>
        <taxon>Viruses</taxon>
        <taxon>Duplodnaviria</taxon>
        <taxon>Heunggongvirae</taxon>
        <taxon>Uroviricota</taxon>
        <taxon>Caudoviricetes</taxon>
        <taxon>Peduoviridae</taxon>
        <taxon>Maltschvirus</taxon>
        <taxon>Maltschvirus maltsch</taxon>
    </lineage>
</organism>
<proteinExistence type="predicted"/>
<name>A0A6J5LTT1_9CAUD</name>
<reference evidence="2" key="1">
    <citation type="submission" date="2020-04" db="EMBL/GenBank/DDBJ databases">
        <authorList>
            <person name="Chiriac C."/>
            <person name="Salcher M."/>
            <person name="Ghai R."/>
            <person name="Kavagutti S V."/>
        </authorList>
    </citation>
    <scope>NUCLEOTIDE SEQUENCE</scope>
</reference>
<accession>A0A6J5LTT1</accession>
<feature type="coiled-coil region" evidence="1">
    <location>
        <begin position="198"/>
        <end position="258"/>
    </location>
</feature>
<dbReference type="EMBL" id="LR796290">
    <property type="protein sequence ID" value="CAB4135099.1"/>
    <property type="molecule type" value="Genomic_DNA"/>
</dbReference>
<evidence type="ECO:0000313" key="2">
    <source>
        <dbReference type="EMBL" id="CAB4135099.1"/>
    </source>
</evidence>
<evidence type="ECO:0000256" key="1">
    <source>
        <dbReference type="SAM" id="Coils"/>
    </source>
</evidence>
<gene>
    <name evidence="2" type="ORF">UFOVP275_74</name>
</gene>
<sequence length="397" mass="43791">MTAINALDITTLPPEERALIALNSTNTELALRNLVTNAGLITDVVDQNGRELAHGMGMSLRRARVTIEKTGKAAREDAHAFSKAVIGEEKRLIGIIDGEEKRVLGLRDSFDAKIEAEKAAKAAIEAKRISEIKEKIEGIRKLPLALAGADAATLSAEIQALNDFVPLKEVFAEFTDECVREIEDCLETLDSLHLREVAREEEARVVAAERERVAEAERVAKEEIDKERAAMKAEREELDRRRQEIEDHEAKNKAAADALLHASILDDAENKLHKFGFTQDFLGTQAPTIESSQVVTDISYDTAETIPTLAMSVTTKTSDLEYAKAMSCQFRALAEKVDLCGFQVFALELIEVANKIWHGEYDATISKVDAFLMVKHDLDMMDHTAACIDAVGSMEVA</sequence>
<protein>
    <submittedName>
        <fullName evidence="2">Uncharacterized protein</fullName>
    </submittedName>
</protein>
<keyword evidence="1" id="KW-0175">Coiled coil</keyword>